<organism evidence="2">
    <name type="scientific">Aspergillus niger</name>
    <dbReference type="NCBI Taxonomy" id="5061"/>
    <lineage>
        <taxon>Eukaryota</taxon>
        <taxon>Fungi</taxon>
        <taxon>Dikarya</taxon>
        <taxon>Ascomycota</taxon>
        <taxon>Pezizomycotina</taxon>
        <taxon>Eurotiomycetes</taxon>
        <taxon>Eurotiomycetidae</taxon>
        <taxon>Eurotiales</taxon>
        <taxon>Aspergillaceae</taxon>
        <taxon>Aspergillus</taxon>
        <taxon>Aspergillus subgen. Circumdati</taxon>
    </lineage>
</organism>
<evidence type="ECO:0000256" key="1">
    <source>
        <dbReference type="SAM" id="MobiDB-lite"/>
    </source>
</evidence>
<feature type="region of interest" description="Disordered" evidence="1">
    <location>
        <begin position="1"/>
        <end position="45"/>
    </location>
</feature>
<gene>
    <name evidence="2" type="ORF">An15g02940</name>
</gene>
<dbReference type="VEuPathDB" id="FungiDB:An15g02940"/>
<feature type="compositionally biased region" description="Low complexity" evidence="1">
    <location>
        <begin position="1"/>
        <end position="14"/>
    </location>
</feature>
<proteinExistence type="predicted"/>
<reference evidence="2" key="2">
    <citation type="submission" date="2025-08" db="UniProtKB">
        <authorList>
            <consortium name="RefSeq"/>
        </authorList>
    </citation>
    <scope>IDENTIFICATION</scope>
</reference>
<dbReference type="AlphaFoldDB" id="A0AAJ8BSK0"/>
<accession>A0AAJ8BSK0</accession>
<dbReference type="GeneID" id="84593139"/>
<reference evidence="2" key="1">
    <citation type="submission" date="2025-02" db="EMBL/GenBank/DDBJ databases">
        <authorList>
            <consortium name="NCBI Genome Project"/>
        </authorList>
    </citation>
    <scope>NUCLEOTIDE SEQUENCE</scope>
</reference>
<feature type="compositionally biased region" description="Basic and acidic residues" evidence="1">
    <location>
        <begin position="26"/>
        <end position="37"/>
    </location>
</feature>
<name>A0AAJ8BSK0_ASPNG</name>
<evidence type="ECO:0000313" key="2">
    <source>
        <dbReference type="RefSeq" id="XP_059602489.1"/>
    </source>
</evidence>
<sequence>MRCAAPAAQSAARAGVRSRPRPGQTKSKDGKDGKEKASSGNVECTTLPSHQAKILGDKLPYVIVTDWASRSRDVHPRRSESDSETGVNRAIMWLSELISRKLPTTLASCEGAAVMGCPDHLAILSETRVRRKEASQDFVADETTANHFTK</sequence>
<dbReference type="RefSeq" id="XP_059602489.1">
    <property type="nucleotide sequence ID" value="XM_059744565.1"/>
</dbReference>
<protein>
    <submittedName>
        <fullName evidence="2">Uncharacterized protein</fullName>
    </submittedName>
</protein>
<dbReference type="KEGG" id="ang:An15g02940"/>